<dbReference type="UniPathway" id="UPA00085"/>
<keyword evidence="6 10" id="KW-0443">Lipid metabolism</keyword>
<dbReference type="EMBL" id="LIBO01000079">
    <property type="protein sequence ID" value="KRO62422.1"/>
    <property type="molecule type" value="Genomic_DNA"/>
</dbReference>
<dbReference type="EC" id="2.3.1.275" evidence="10"/>
<evidence type="ECO:0000256" key="6">
    <source>
        <dbReference type="ARBA" id="ARBA00023098"/>
    </source>
</evidence>
<evidence type="ECO:0000256" key="8">
    <source>
        <dbReference type="ARBA" id="ARBA00023209"/>
    </source>
</evidence>
<dbReference type="PANTHER" id="PTHR30309">
    <property type="entry name" value="INNER MEMBRANE PROTEIN YGIH"/>
    <property type="match status" value="1"/>
</dbReference>
<comment type="function">
    <text evidence="10">Catalyzes the transfer of an acyl group from acyl-phosphate (acyl-PO(4)) to glycerol-3-phosphate (G3P) to form lysophosphatidic acid (LPA). This enzyme utilizes acyl-phosphate as fatty acyl donor, but not acyl-CoA or acyl-ACP.</text>
</comment>
<keyword evidence="5 10" id="KW-1133">Transmembrane helix</keyword>
<evidence type="ECO:0000256" key="7">
    <source>
        <dbReference type="ARBA" id="ARBA00023136"/>
    </source>
</evidence>
<dbReference type="Pfam" id="PF02660">
    <property type="entry name" value="G3P_acyltransf"/>
    <property type="match status" value="1"/>
</dbReference>
<reference evidence="11 12" key="1">
    <citation type="submission" date="2015-10" db="EMBL/GenBank/DDBJ databases">
        <title>Metagenome-Assembled Genomes uncover a global brackish microbiome.</title>
        <authorList>
            <person name="Hugerth L.W."/>
            <person name="Larsson J."/>
            <person name="Alneberg J."/>
            <person name="Lindh M.V."/>
            <person name="Legrand C."/>
            <person name="Pinhassi J."/>
            <person name="Andersson A.F."/>
        </authorList>
    </citation>
    <scope>NUCLEOTIDE SEQUENCE [LARGE SCALE GENOMIC DNA]</scope>
    <source>
        <strain evidence="11">BACL18 MAG-120507-bin52</strain>
    </source>
</reference>
<dbReference type="GO" id="GO:0008654">
    <property type="term" value="P:phospholipid biosynthetic process"/>
    <property type="evidence" value="ECO:0007669"/>
    <property type="project" value="UniProtKB-UniRule"/>
</dbReference>
<sequence length="200" mass="21803">MQNPYLYLGLAFFLGSLPFGHWLALTRGVDLRKQGSGNTGATNVGRVLGKKWGYLVFALDLGKGWLAVAMAQFAGELSDRWVLASGVCAVLGHVFSPWLGFRGGKGVATSAGILVGLTPWIALAVVGLWAGLFQISRMVSIASLGAATAFPVLVFWLHPTQSFLQWTSIGISLLVWIRHRDNLQRLFQGNENRFKNDESK</sequence>
<evidence type="ECO:0000313" key="11">
    <source>
        <dbReference type="EMBL" id="KRO62422.1"/>
    </source>
</evidence>
<evidence type="ECO:0000256" key="9">
    <source>
        <dbReference type="ARBA" id="ARBA00023264"/>
    </source>
</evidence>
<evidence type="ECO:0000256" key="2">
    <source>
        <dbReference type="ARBA" id="ARBA00022516"/>
    </source>
</evidence>
<evidence type="ECO:0000256" key="3">
    <source>
        <dbReference type="ARBA" id="ARBA00022679"/>
    </source>
</evidence>
<feature type="transmembrane region" description="Helical" evidence="10">
    <location>
        <begin position="52"/>
        <end position="74"/>
    </location>
</feature>
<evidence type="ECO:0000256" key="1">
    <source>
        <dbReference type="ARBA" id="ARBA00022475"/>
    </source>
</evidence>
<feature type="transmembrane region" description="Helical" evidence="10">
    <location>
        <begin position="107"/>
        <end position="132"/>
    </location>
</feature>
<keyword evidence="2 10" id="KW-0444">Lipid biosynthesis</keyword>
<feature type="transmembrane region" description="Helical" evidence="10">
    <location>
        <begin position="139"/>
        <end position="157"/>
    </location>
</feature>
<gene>
    <name evidence="10" type="primary">plsY</name>
    <name evidence="11" type="ORF">ABR82_05450</name>
</gene>
<keyword evidence="9 10" id="KW-1208">Phospholipid metabolism</keyword>
<keyword evidence="3 10" id="KW-0808">Transferase</keyword>
<dbReference type="SMART" id="SM01207">
    <property type="entry name" value="G3P_acyltransf"/>
    <property type="match status" value="1"/>
</dbReference>
<comment type="caution">
    <text evidence="11">The sequence shown here is derived from an EMBL/GenBank/DDBJ whole genome shotgun (WGS) entry which is preliminary data.</text>
</comment>
<organism evidence="11 12">
    <name type="scientific">Verrucomicrobia subdivision 6 bacterium BACL9 MAG-120507-bin52</name>
    <dbReference type="NCBI Taxonomy" id="1655590"/>
    <lineage>
        <taxon>Bacteria</taxon>
        <taxon>Pseudomonadati</taxon>
        <taxon>Verrucomicrobiota</taxon>
        <taxon>Verrucomicrobiia</taxon>
        <taxon>Verrucomicrobiales</taxon>
        <taxon>Verrucomicrobia subdivision 6</taxon>
    </lineage>
</organism>
<keyword evidence="7 10" id="KW-0472">Membrane</keyword>
<keyword evidence="4 10" id="KW-0812">Transmembrane</keyword>
<dbReference type="Proteomes" id="UP000051269">
    <property type="component" value="Unassembled WGS sequence"/>
</dbReference>
<protein>
    <recommendedName>
        <fullName evidence="10">Glycerol-3-phosphate acyltransferase</fullName>
    </recommendedName>
    <alternativeName>
        <fullName evidence="10">Acyl-PO4 G3P acyltransferase</fullName>
    </alternativeName>
    <alternativeName>
        <fullName evidence="10">Acyl-phosphate--glycerol-3-phosphate acyltransferase</fullName>
    </alternativeName>
    <alternativeName>
        <fullName evidence="10">G3P acyltransferase</fullName>
        <shortName evidence="10">GPAT</shortName>
        <ecNumber evidence="10">2.3.1.275</ecNumber>
    </alternativeName>
    <alternativeName>
        <fullName evidence="10">Lysophosphatidic acid synthase</fullName>
        <shortName evidence="10">LPA synthase</shortName>
    </alternativeName>
</protein>
<comment type="similarity">
    <text evidence="10">Belongs to the PlsY family.</text>
</comment>
<comment type="catalytic activity">
    <reaction evidence="10">
        <text>an acyl phosphate + sn-glycerol 3-phosphate = a 1-acyl-sn-glycero-3-phosphate + phosphate</text>
        <dbReference type="Rhea" id="RHEA:34075"/>
        <dbReference type="ChEBI" id="CHEBI:43474"/>
        <dbReference type="ChEBI" id="CHEBI:57597"/>
        <dbReference type="ChEBI" id="CHEBI:57970"/>
        <dbReference type="ChEBI" id="CHEBI:59918"/>
        <dbReference type="EC" id="2.3.1.275"/>
    </reaction>
</comment>
<evidence type="ECO:0000313" key="12">
    <source>
        <dbReference type="Proteomes" id="UP000051269"/>
    </source>
</evidence>
<keyword evidence="1 10" id="KW-1003">Cell membrane</keyword>
<dbReference type="InterPro" id="IPR003811">
    <property type="entry name" value="G3P_acylTferase_PlsY"/>
</dbReference>
<dbReference type="PANTHER" id="PTHR30309:SF0">
    <property type="entry name" value="GLYCEROL-3-PHOSPHATE ACYLTRANSFERASE-RELATED"/>
    <property type="match status" value="1"/>
</dbReference>
<dbReference type="AlphaFoldDB" id="A0A0R2RIX8"/>
<comment type="subcellular location">
    <subcellularLocation>
        <location evidence="10">Cell membrane</location>
        <topology evidence="10">Multi-pass membrane protein</topology>
    </subcellularLocation>
</comment>
<name>A0A0R2RIX8_9BACT</name>
<dbReference type="NCBIfam" id="TIGR00023">
    <property type="entry name" value="glycerol-3-phosphate 1-O-acyltransferase PlsY"/>
    <property type="match status" value="1"/>
</dbReference>
<feature type="transmembrane region" description="Helical" evidence="10">
    <location>
        <begin position="81"/>
        <end position="101"/>
    </location>
</feature>
<comment type="subunit">
    <text evidence="10">Probably interacts with PlsX.</text>
</comment>
<accession>A0A0R2RIX8</accession>
<evidence type="ECO:0000256" key="4">
    <source>
        <dbReference type="ARBA" id="ARBA00022692"/>
    </source>
</evidence>
<comment type="pathway">
    <text evidence="10">Lipid metabolism; phospholipid metabolism.</text>
</comment>
<dbReference type="GO" id="GO:0005886">
    <property type="term" value="C:plasma membrane"/>
    <property type="evidence" value="ECO:0007669"/>
    <property type="project" value="UniProtKB-SubCell"/>
</dbReference>
<proteinExistence type="inferred from homology"/>
<dbReference type="HAMAP" id="MF_01043">
    <property type="entry name" value="PlsY"/>
    <property type="match status" value="1"/>
</dbReference>
<evidence type="ECO:0000256" key="5">
    <source>
        <dbReference type="ARBA" id="ARBA00022989"/>
    </source>
</evidence>
<dbReference type="GO" id="GO:0043772">
    <property type="term" value="F:acyl-phosphate glycerol-3-phosphate acyltransferase activity"/>
    <property type="evidence" value="ECO:0007669"/>
    <property type="project" value="UniProtKB-UniRule"/>
</dbReference>
<evidence type="ECO:0000256" key="10">
    <source>
        <dbReference type="HAMAP-Rule" id="MF_01043"/>
    </source>
</evidence>
<keyword evidence="8 10" id="KW-0594">Phospholipid biosynthesis</keyword>